<evidence type="ECO:0000256" key="1">
    <source>
        <dbReference type="ARBA" id="ARBA00006484"/>
    </source>
</evidence>
<dbReference type="InterPro" id="IPR002347">
    <property type="entry name" value="SDR_fam"/>
</dbReference>
<evidence type="ECO:0000313" key="2">
    <source>
        <dbReference type="EMBL" id="OGZ39581.1"/>
    </source>
</evidence>
<name>A0A1G2FPX5_9BACT</name>
<dbReference type="GO" id="GO:0030497">
    <property type="term" value="P:fatty acid elongation"/>
    <property type="evidence" value="ECO:0007669"/>
    <property type="project" value="TreeGrafter"/>
</dbReference>
<protein>
    <submittedName>
        <fullName evidence="2">Gluconate 5-dehydrogenase</fullName>
    </submittedName>
</protein>
<dbReference type="GO" id="GO:0016616">
    <property type="term" value="F:oxidoreductase activity, acting on the CH-OH group of donors, NAD or NADP as acceptor"/>
    <property type="evidence" value="ECO:0007669"/>
    <property type="project" value="TreeGrafter"/>
</dbReference>
<dbReference type="EMBL" id="MHNF01000052">
    <property type="protein sequence ID" value="OGZ39581.1"/>
    <property type="molecule type" value="Genomic_DNA"/>
</dbReference>
<dbReference type="Proteomes" id="UP000177126">
    <property type="component" value="Unassembled WGS sequence"/>
</dbReference>
<sequence>MNKRLKDLFNLSGRVAVVTGGAGFLGEAICEGLAEAGANVVIVSLHPLKCKKLADRLTRDYGVKTWAGLMDISKEVSVKKCFVQIAKKMSRVDILVNNAYFGSSGDLAKMSEDDWQKGIDGTINGVWRCTKGVLPYFTAGGVIINIASMYGLVSPDPRIYADDMSIVNPPNYGAGKAAILQFTRYAAVHLAPHHIRVNSISPGAFPGAQDSGNRDFMAKLKDKIPLERPGQPDELKGPVVFLASDASSYMTGANIAVDGGWTAW</sequence>
<dbReference type="AlphaFoldDB" id="A0A1G2FPX5"/>
<comment type="caution">
    <text evidence="2">The sequence shown here is derived from an EMBL/GenBank/DDBJ whole genome shotgun (WGS) entry which is preliminary data.</text>
</comment>
<gene>
    <name evidence="2" type="ORF">A3B04_00765</name>
</gene>
<proteinExistence type="inferred from homology"/>
<dbReference type="Gene3D" id="3.40.50.720">
    <property type="entry name" value="NAD(P)-binding Rossmann-like Domain"/>
    <property type="match status" value="1"/>
</dbReference>
<organism evidence="2 3">
    <name type="scientific">Candidatus Portnoybacteria bacterium RIFCSPLOWO2_02_FULL_39_11</name>
    <dbReference type="NCBI Taxonomy" id="1802001"/>
    <lineage>
        <taxon>Bacteria</taxon>
        <taxon>Candidatus Portnoyibacteriota</taxon>
    </lineage>
</organism>
<comment type="similarity">
    <text evidence="1">Belongs to the short-chain dehydrogenases/reductases (SDR) family.</text>
</comment>
<dbReference type="PRINTS" id="PR00080">
    <property type="entry name" value="SDRFAMILY"/>
</dbReference>
<evidence type="ECO:0000313" key="3">
    <source>
        <dbReference type="Proteomes" id="UP000177126"/>
    </source>
</evidence>
<dbReference type="InterPro" id="IPR036291">
    <property type="entry name" value="NAD(P)-bd_dom_sf"/>
</dbReference>
<dbReference type="FunFam" id="3.40.50.720:FF:000084">
    <property type="entry name" value="Short-chain dehydrogenase reductase"/>
    <property type="match status" value="1"/>
</dbReference>
<accession>A0A1G2FPX5</accession>
<dbReference type="PANTHER" id="PTHR42760:SF40">
    <property type="entry name" value="3-OXOACYL-[ACYL-CARRIER-PROTEIN] REDUCTASE, CHLOROPLASTIC"/>
    <property type="match status" value="1"/>
</dbReference>
<dbReference type="SUPFAM" id="SSF51735">
    <property type="entry name" value="NAD(P)-binding Rossmann-fold domains"/>
    <property type="match status" value="1"/>
</dbReference>
<dbReference type="PRINTS" id="PR00081">
    <property type="entry name" value="GDHRDH"/>
</dbReference>
<dbReference type="PANTHER" id="PTHR42760">
    <property type="entry name" value="SHORT-CHAIN DEHYDROGENASES/REDUCTASES FAMILY MEMBER"/>
    <property type="match status" value="1"/>
</dbReference>
<dbReference type="Pfam" id="PF13561">
    <property type="entry name" value="adh_short_C2"/>
    <property type="match status" value="1"/>
</dbReference>
<reference evidence="2 3" key="1">
    <citation type="journal article" date="2016" name="Nat. Commun.">
        <title>Thousands of microbial genomes shed light on interconnected biogeochemical processes in an aquifer system.</title>
        <authorList>
            <person name="Anantharaman K."/>
            <person name="Brown C.T."/>
            <person name="Hug L.A."/>
            <person name="Sharon I."/>
            <person name="Castelle C.J."/>
            <person name="Probst A.J."/>
            <person name="Thomas B.C."/>
            <person name="Singh A."/>
            <person name="Wilkins M.J."/>
            <person name="Karaoz U."/>
            <person name="Brodie E.L."/>
            <person name="Williams K.H."/>
            <person name="Hubbard S.S."/>
            <person name="Banfield J.F."/>
        </authorList>
    </citation>
    <scope>NUCLEOTIDE SEQUENCE [LARGE SCALE GENOMIC DNA]</scope>
</reference>